<reference evidence="2 3" key="1">
    <citation type="submission" date="2017-05" db="EMBL/GenBank/DDBJ databases">
        <authorList>
            <person name="Varghese N."/>
            <person name="Submissions S."/>
        </authorList>
    </citation>
    <scope>NUCLEOTIDE SEQUENCE [LARGE SCALE GENOMIC DNA]</scope>
    <source>
        <strain evidence="2 3">DSM 25457</strain>
    </source>
</reference>
<keyword evidence="3" id="KW-1185">Reference proteome</keyword>
<dbReference type="Proteomes" id="UP001158067">
    <property type="component" value="Unassembled WGS sequence"/>
</dbReference>
<protein>
    <submittedName>
        <fullName evidence="2">Uncharacterized protein</fullName>
    </submittedName>
</protein>
<comment type="caution">
    <text evidence="2">The sequence shown here is derived from an EMBL/GenBank/DDBJ whole genome shotgun (WGS) entry which is preliminary data.</text>
</comment>
<sequence>MQMPKSLHADTKENEQGELTRQPERSDQALPEFHALEALPPILPLRGVLSPERGVLFVELRVKRIGTTLLIRVKS</sequence>
<dbReference type="RefSeq" id="WP_283430446.1">
    <property type="nucleotide sequence ID" value="NZ_FXUG01000001.1"/>
</dbReference>
<feature type="region of interest" description="Disordered" evidence="1">
    <location>
        <begin position="1"/>
        <end position="33"/>
    </location>
</feature>
<evidence type="ECO:0000256" key="1">
    <source>
        <dbReference type="SAM" id="MobiDB-lite"/>
    </source>
</evidence>
<organism evidence="2 3">
    <name type="scientific">Neorhodopirellula lusitana</name>
    <dbReference type="NCBI Taxonomy" id="445327"/>
    <lineage>
        <taxon>Bacteria</taxon>
        <taxon>Pseudomonadati</taxon>
        <taxon>Planctomycetota</taxon>
        <taxon>Planctomycetia</taxon>
        <taxon>Pirellulales</taxon>
        <taxon>Pirellulaceae</taxon>
        <taxon>Neorhodopirellula</taxon>
    </lineage>
</organism>
<dbReference type="EMBL" id="FXUG01000001">
    <property type="protein sequence ID" value="SMP38774.1"/>
    <property type="molecule type" value="Genomic_DNA"/>
</dbReference>
<gene>
    <name evidence="2" type="ORF">SAMN06265222_101186</name>
</gene>
<evidence type="ECO:0000313" key="3">
    <source>
        <dbReference type="Proteomes" id="UP001158067"/>
    </source>
</evidence>
<name>A0ABY1PPJ3_9BACT</name>
<proteinExistence type="predicted"/>
<evidence type="ECO:0000313" key="2">
    <source>
        <dbReference type="EMBL" id="SMP38774.1"/>
    </source>
</evidence>
<accession>A0ABY1PPJ3</accession>